<feature type="transmembrane region" description="Helical" evidence="16">
    <location>
        <begin position="164"/>
        <end position="181"/>
    </location>
</feature>
<keyword evidence="18" id="KW-1185">Reference proteome</keyword>
<evidence type="ECO:0000313" key="18">
    <source>
        <dbReference type="Proteomes" id="UP000546200"/>
    </source>
</evidence>
<evidence type="ECO:0000313" key="17">
    <source>
        <dbReference type="EMBL" id="MBB5715777.1"/>
    </source>
</evidence>
<feature type="transmembrane region" description="Helical" evidence="16">
    <location>
        <begin position="187"/>
        <end position="204"/>
    </location>
</feature>
<dbReference type="EC" id="2.4.99.28" evidence="14"/>
<comment type="catalytic activity">
    <reaction evidence="15">
        <text>[GlcNAc-(1-&gt;4)-Mur2Ac(oyl-L-Ala-gamma-D-Glu-L-Lys-D-Ala-D-Ala)](n)-di-trans,octa-cis-undecaprenyl diphosphate + beta-D-GlcNAc-(1-&gt;4)-Mur2Ac(oyl-L-Ala-gamma-D-Glu-L-Lys-D-Ala-D-Ala)-di-trans,octa-cis-undecaprenyl diphosphate = [GlcNAc-(1-&gt;4)-Mur2Ac(oyl-L-Ala-gamma-D-Glu-L-Lys-D-Ala-D-Ala)](n+1)-di-trans,octa-cis-undecaprenyl diphosphate + di-trans,octa-cis-undecaprenyl diphosphate + H(+)</text>
        <dbReference type="Rhea" id="RHEA:23708"/>
        <dbReference type="Rhea" id="RHEA-COMP:9602"/>
        <dbReference type="Rhea" id="RHEA-COMP:9603"/>
        <dbReference type="ChEBI" id="CHEBI:15378"/>
        <dbReference type="ChEBI" id="CHEBI:58405"/>
        <dbReference type="ChEBI" id="CHEBI:60033"/>
        <dbReference type="ChEBI" id="CHEBI:78435"/>
        <dbReference type="EC" id="2.4.99.28"/>
    </reaction>
</comment>
<comment type="caution">
    <text evidence="17">The sequence shown here is derived from an EMBL/GenBank/DDBJ whole genome shotgun (WGS) entry which is preliminary data.</text>
</comment>
<comment type="similarity">
    <text evidence="11">Belongs to the SEDS family. FtsW subfamily.</text>
</comment>
<gene>
    <name evidence="17" type="ORF">FHS94_002632</name>
</gene>
<evidence type="ECO:0000256" key="13">
    <source>
        <dbReference type="ARBA" id="ARBA00041418"/>
    </source>
</evidence>
<dbReference type="GO" id="GO:0005886">
    <property type="term" value="C:plasma membrane"/>
    <property type="evidence" value="ECO:0007669"/>
    <property type="project" value="TreeGrafter"/>
</dbReference>
<feature type="transmembrane region" description="Helical" evidence="16">
    <location>
        <begin position="330"/>
        <end position="351"/>
    </location>
</feature>
<dbReference type="EMBL" id="JACIJK010000007">
    <property type="protein sequence ID" value="MBB5715777.1"/>
    <property type="molecule type" value="Genomic_DNA"/>
</dbReference>
<dbReference type="GO" id="GO:0008955">
    <property type="term" value="F:peptidoglycan glycosyltransferase activity"/>
    <property type="evidence" value="ECO:0007669"/>
    <property type="project" value="UniProtKB-EC"/>
</dbReference>
<feature type="transmembrane region" description="Helical" evidence="16">
    <location>
        <begin position="101"/>
        <end position="122"/>
    </location>
</feature>
<dbReference type="PANTHER" id="PTHR30474">
    <property type="entry name" value="CELL CYCLE PROTEIN"/>
    <property type="match status" value="1"/>
</dbReference>
<evidence type="ECO:0000256" key="4">
    <source>
        <dbReference type="ARBA" id="ARBA00022692"/>
    </source>
</evidence>
<feature type="transmembrane region" description="Helical" evidence="16">
    <location>
        <begin position="142"/>
        <end position="157"/>
    </location>
</feature>
<evidence type="ECO:0000256" key="9">
    <source>
        <dbReference type="ARBA" id="ARBA00032370"/>
    </source>
</evidence>
<keyword evidence="6" id="KW-0573">Peptidoglycan synthesis</keyword>
<evidence type="ECO:0000256" key="10">
    <source>
        <dbReference type="ARBA" id="ARBA00033270"/>
    </source>
</evidence>
<proteinExistence type="inferred from homology"/>
<organism evidence="17 18">
    <name type="scientific">Sphingomonas aerophila</name>
    <dbReference type="NCBI Taxonomy" id="1344948"/>
    <lineage>
        <taxon>Bacteria</taxon>
        <taxon>Pseudomonadati</taxon>
        <taxon>Pseudomonadota</taxon>
        <taxon>Alphaproteobacteria</taxon>
        <taxon>Sphingomonadales</taxon>
        <taxon>Sphingomonadaceae</taxon>
        <taxon>Sphingomonas</taxon>
    </lineage>
</organism>
<keyword evidence="8 16" id="KW-0472">Membrane</keyword>
<keyword evidence="4 16" id="KW-0812">Transmembrane</keyword>
<keyword evidence="17" id="KW-0132">Cell division</keyword>
<dbReference type="Proteomes" id="UP000546200">
    <property type="component" value="Unassembled WGS sequence"/>
</dbReference>
<dbReference type="GO" id="GO:0015648">
    <property type="term" value="F:lipid-linked peptidoglycan transporter activity"/>
    <property type="evidence" value="ECO:0007669"/>
    <property type="project" value="TreeGrafter"/>
</dbReference>
<comment type="subcellular location">
    <subcellularLocation>
        <location evidence="1">Membrane</location>
        <topology evidence="1">Multi-pass membrane protein</topology>
    </subcellularLocation>
</comment>
<keyword evidence="17" id="KW-0131">Cell cycle</keyword>
<sequence length="403" mass="42988">MNADTGLIARVKRRGGRGDRSPLGAWFWDIDRMLLLLTLFLIAIGLVAVAAASPATAVRYSGEHRKIAPLYYFWRQLMWVGVSLPVMFLVSMLPVATARRFALGGAALLVALLAVTPFIGAVHNGARRWIGLGIAEFQPSEFLKPLFIVTVAWLLSLKAKDEDLPTVLITGGMTAAVAVLLMLQPDFGQTVIFCVVWMALLTIAGTPTRVLLGLAACVPAGLVAAYLFYSTARARIDAFLFPGVEGEGAADHFQVNAAHDTLTAGGWTGTGPGGGQAKFGLPEAHTDYIFSVIGEEFGLIACSIIAITFLAIVVRVFVKLLDEHDEFKLLAASGLAVQFGAQALVSMLVNTGLAPSKGMTLPFISYGGSSMIALSIGMGLLLAFTRRNPFLTRSPYVVKWGTT</sequence>
<keyword evidence="5" id="KW-0133">Cell shape</keyword>
<dbReference type="GO" id="GO:0008360">
    <property type="term" value="P:regulation of cell shape"/>
    <property type="evidence" value="ECO:0007669"/>
    <property type="project" value="UniProtKB-KW"/>
</dbReference>
<accession>A0A7W9EWJ3</accession>
<evidence type="ECO:0000256" key="8">
    <source>
        <dbReference type="ARBA" id="ARBA00023136"/>
    </source>
</evidence>
<evidence type="ECO:0000256" key="11">
    <source>
        <dbReference type="ARBA" id="ARBA00038053"/>
    </source>
</evidence>
<reference evidence="17 18" key="1">
    <citation type="submission" date="2020-08" db="EMBL/GenBank/DDBJ databases">
        <title>Genomic Encyclopedia of Type Strains, Phase IV (KMG-IV): sequencing the most valuable type-strain genomes for metagenomic binning, comparative biology and taxonomic classification.</title>
        <authorList>
            <person name="Goeker M."/>
        </authorList>
    </citation>
    <scope>NUCLEOTIDE SEQUENCE [LARGE SCALE GENOMIC DNA]</scope>
    <source>
        <strain evidence="17 18">DSM 100044</strain>
    </source>
</reference>
<evidence type="ECO:0000256" key="16">
    <source>
        <dbReference type="SAM" id="Phobius"/>
    </source>
</evidence>
<evidence type="ECO:0000256" key="14">
    <source>
        <dbReference type="ARBA" id="ARBA00044770"/>
    </source>
</evidence>
<evidence type="ECO:0000256" key="2">
    <source>
        <dbReference type="ARBA" id="ARBA00022676"/>
    </source>
</evidence>
<evidence type="ECO:0000256" key="15">
    <source>
        <dbReference type="ARBA" id="ARBA00049902"/>
    </source>
</evidence>
<feature type="transmembrane region" description="Helical" evidence="16">
    <location>
        <begin position="363"/>
        <end position="384"/>
    </location>
</feature>
<evidence type="ECO:0000256" key="6">
    <source>
        <dbReference type="ARBA" id="ARBA00022984"/>
    </source>
</evidence>
<dbReference type="RefSeq" id="WP_184058393.1">
    <property type="nucleotide sequence ID" value="NZ_JACIJK010000007.1"/>
</dbReference>
<dbReference type="PANTHER" id="PTHR30474:SF2">
    <property type="entry name" value="PEPTIDOGLYCAN GLYCOSYLTRANSFERASE FTSW-RELATED"/>
    <property type="match status" value="1"/>
</dbReference>
<evidence type="ECO:0000256" key="7">
    <source>
        <dbReference type="ARBA" id="ARBA00022989"/>
    </source>
</evidence>
<protein>
    <recommendedName>
        <fullName evidence="12">Probable peptidoglycan glycosyltransferase FtsW</fullName>
        <ecNumber evidence="14">2.4.99.28</ecNumber>
    </recommendedName>
    <alternativeName>
        <fullName evidence="13">Cell division protein FtsW</fullName>
    </alternativeName>
    <alternativeName>
        <fullName evidence="10">Cell wall polymerase</fullName>
    </alternativeName>
    <alternativeName>
        <fullName evidence="9">Peptidoglycan polymerase</fullName>
    </alternativeName>
</protein>
<dbReference type="AlphaFoldDB" id="A0A7W9EWJ3"/>
<feature type="transmembrane region" description="Helical" evidence="16">
    <location>
        <begin position="72"/>
        <end position="94"/>
    </location>
</feature>
<dbReference type="GO" id="GO:0009252">
    <property type="term" value="P:peptidoglycan biosynthetic process"/>
    <property type="evidence" value="ECO:0007669"/>
    <property type="project" value="UniProtKB-KW"/>
</dbReference>
<keyword evidence="2" id="KW-0328">Glycosyltransferase</keyword>
<dbReference type="InterPro" id="IPR001182">
    <property type="entry name" value="FtsW/RodA"/>
</dbReference>
<feature type="transmembrane region" description="Helical" evidence="16">
    <location>
        <begin position="297"/>
        <end position="318"/>
    </location>
</feature>
<dbReference type="GO" id="GO:0051301">
    <property type="term" value="P:cell division"/>
    <property type="evidence" value="ECO:0007669"/>
    <property type="project" value="UniProtKB-KW"/>
</dbReference>
<name>A0A7W9EWJ3_9SPHN</name>
<dbReference type="Pfam" id="PF01098">
    <property type="entry name" value="FTSW_RODA_SPOVE"/>
    <property type="match status" value="1"/>
</dbReference>
<evidence type="ECO:0000256" key="1">
    <source>
        <dbReference type="ARBA" id="ARBA00004141"/>
    </source>
</evidence>
<keyword evidence="3" id="KW-0808">Transferase</keyword>
<evidence type="ECO:0000256" key="3">
    <source>
        <dbReference type="ARBA" id="ARBA00022679"/>
    </source>
</evidence>
<keyword evidence="7 16" id="KW-1133">Transmembrane helix</keyword>
<feature type="transmembrane region" description="Helical" evidence="16">
    <location>
        <begin position="211"/>
        <end position="229"/>
    </location>
</feature>
<evidence type="ECO:0000256" key="5">
    <source>
        <dbReference type="ARBA" id="ARBA00022960"/>
    </source>
</evidence>
<dbReference type="GO" id="GO:0032153">
    <property type="term" value="C:cell division site"/>
    <property type="evidence" value="ECO:0007669"/>
    <property type="project" value="TreeGrafter"/>
</dbReference>
<evidence type="ECO:0000256" key="12">
    <source>
        <dbReference type="ARBA" id="ARBA00041185"/>
    </source>
</evidence>
<feature type="transmembrane region" description="Helical" evidence="16">
    <location>
        <begin position="33"/>
        <end position="52"/>
    </location>
</feature>